<accession>K1ZIJ3</accession>
<organism evidence="3">
    <name type="scientific">uncultured bacterium</name>
    <name type="common">gcode 4</name>
    <dbReference type="NCBI Taxonomy" id="1234023"/>
    <lineage>
        <taxon>Bacteria</taxon>
        <taxon>environmental samples</taxon>
    </lineage>
</organism>
<comment type="caution">
    <text evidence="3">The sequence shown here is derived from an EMBL/GenBank/DDBJ whole genome shotgun (WGS) entry which is preliminary data.</text>
</comment>
<gene>
    <name evidence="3" type="primary">dnaJ</name>
    <name evidence="3" type="ORF">ACD_71C00196G0002</name>
</gene>
<dbReference type="PRINTS" id="PR00625">
    <property type="entry name" value="JDOMAIN"/>
</dbReference>
<dbReference type="Pfam" id="PF00226">
    <property type="entry name" value="DnaJ"/>
    <property type="match status" value="1"/>
</dbReference>
<dbReference type="Gene3D" id="1.10.287.110">
    <property type="entry name" value="DnaJ domain"/>
    <property type="match status" value="1"/>
</dbReference>
<keyword evidence="1" id="KW-0472">Membrane</keyword>
<name>K1ZIJ3_9BACT</name>
<reference evidence="3" key="1">
    <citation type="journal article" date="2012" name="Science">
        <title>Fermentation, hydrogen, and sulfur metabolism in multiple uncultivated bacterial phyla.</title>
        <authorList>
            <person name="Wrighton K.C."/>
            <person name="Thomas B.C."/>
            <person name="Sharon I."/>
            <person name="Miller C.S."/>
            <person name="Castelle C.J."/>
            <person name="VerBerkmoes N.C."/>
            <person name="Wilkins M.J."/>
            <person name="Hettich R.L."/>
            <person name="Lipton M.S."/>
            <person name="Williams K.H."/>
            <person name="Long P.E."/>
            <person name="Banfield J.F."/>
        </authorList>
    </citation>
    <scope>NUCLEOTIDE SEQUENCE [LARGE SCALE GENOMIC DNA]</scope>
</reference>
<evidence type="ECO:0000313" key="3">
    <source>
        <dbReference type="EMBL" id="EKD44248.1"/>
    </source>
</evidence>
<dbReference type="CDD" id="cd06257">
    <property type="entry name" value="DnaJ"/>
    <property type="match status" value="1"/>
</dbReference>
<protein>
    <submittedName>
        <fullName evidence="3">Chaperone protein DnaJ</fullName>
    </submittedName>
</protein>
<evidence type="ECO:0000259" key="2">
    <source>
        <dbReference type="PROSITE" id="PS50076"/>
    </source>
</evidence>
<evidence type="ECO:0000256" key="1">
    <source>
        <dbReference type="SAM" id="Phobius"/>
    </source>
</evidence>
<sequence length="346" mass="41358">MQKYLDILWISYWLSLDEIKKAYLKKSMEYHPDRNHGFQKEAEEKMKAINSAWDYIRDHFSEYQNMNASKTDWNSGNSNKDTKSNNTDTQTNWAGFKIVVTITWLLTWWSAQSPNNSQFYDIWAFFHDHFDWFVIRIVLNPYILSVGLLLWACWSLAKNKTWKRIVIWLLILNLLITTYKVEKLSEADDFRYRPTQQSIDAYKKYSNTGITVITDPDLLLKKLSPVITKVNDGSYNFQWNKIEWAKKYEVFFRNESRGEIADKKCEEESKLSTDNTAYMVCLFDEELKAEKQEKPIFMGDRYRYKWPDNSTSINNFELNQKYSLFIIVDYWNEKSIRSSGTIFYTK</sequence>
<dbReference type="InterPro" id="IPR036869">
    <property type="entry name" value="J_dom_sf"/>
</dbReference>
<feature type="domain" description="J" evidence="2">
    <location>
        <begin position="3"/>
        <end position="67"/>
    </location>
</feature>
<dbReference type="AlphaFoldDB" id="K1ZIJ3"/>
<dbReference type="InterPro" id="IPR001623">
    <property type="entry name" value="DnaJ_domain"/>
</dbReference>
<feature type="transmembrane region" description="Helical" evidence="1">
    <location>
        <begin position="93"/>
        <end position="112"/>
    </location>
</feature>
<dbReference type="PROSITE" id="PS50076">
    <property type="entry name" value="DNAJ_2"/>
    <property type="match status" value="1"/>
</dbReference>
<dbReference type="SMART" id="SM00271">
    <property type="entry name" value="DnaJ"/>
    <property type="match status" value="1"/>
</dbReference>
<keyword evidence="1" id="KW-0812">Transmembrane</keyword>
<dbReference type="EMBL" id="AMFJ01028927">
    <property type="protein sequence ID" value="EKD44248.1"/>
    <property type="molecule type" value="Genomic_DNA"/>
</dbReference>
<feature type="transmembrane region" description="Helical" evidence="1">
    <location>
        <begin position="132"/>
        <end position="153"/>
    </location>
</feature>
<keyword evidence="1" id="KW-1133">Transmembrane helix</keyword>
<dbReference type="SUPFAM" id="SSF46565">
    <property type="entry name" value="Chaperone J-domain"/>
    <property type="match status" value="1"/>
</dbReference>
<proteinExistence type="predicted"/>